<protein>
    <recommendedName>
        <fullName evidence="5">Translation machinery-associated protein 16</fullName>
    </recommendedName>
</protein>
<comment type="caution">
    <text evidence="3">The sequence shown here is derived from an EMBL/GenBank/DDBJ whole genome shotgun (WGS) entry which is preliminary data.</text>
</comment>
<accession>A0A7D8Z5W8</accession>
<dbReference type="Pfam" id="PF11176">
    <property type="entry name" value="Tma16"/>
    <property type="match status" value="1"/>
</dbReference>
<feature type="region of interest" description="Disordered" evidence="2">
    <location>
        <begin position="183"/>
        <end position="215"/>
    </location>
</feature>
<evidence type="ECO:0008006" key="5">
    <source>
        <dbReference type="Google" id="ProtNLM"/>
    </source>
</evidence>
<feature type="region of interest" description="Disordered" evidence="2">
    <location>
        <begin position="1"/>
        <end position="24"/>
    </location>
</feature>
<evidence type="ECO:0000313" key="3">
    <source>
        <dbReference type="EMBL" id="TXT13432.1"/>
    </source>
</evidence>
<dbReference type="OrthoDB" id="270284at2759"/>
<sequence length="215" mass="23817">MPNNKRSTMKKIGGKDGIHPGSRKAGQITRVHLRTAKLASAAKGRKGLNQMKPVFRPLFFLHSLSGPAPLSLPSLRALISDVFLTRNDDRIAELTAERRPGRPKDKELLELEELRRVEHAEWETGFEVPNLTDGATTRLMYSWTESGTNLQSSHLDLLPMVRLFANDETTVVQSRLGKLGTMGLGDGVEGEGDDWSTMAKGKGKEEEKDEIEVEA</sequence>
<proteinExistence type="inferred from homology"/>
<dbReference type="PANTHER" id="PTHR13349">
    <property type="entry name" value="TRANSLATION MACHINERY-ASSOCIATED PROTEIN 16"/>
    <property type="match status" value="1"/>
</dbReference>
<gene>
    <name evidence="3" type="ORF">VHUM_00799</name>
</gene>
<dbReference type="Gene3D" id="1.20.1440.170">
    <property type="entry name" value="Translation machinery-associated protein 16-like"/>
    <property type="match status" value="1"/>
</dbReference>
<evidence type="ECO:0000256" key="1">
    <source>
        <dbReference type="ARBA" id="ARBA00034127"/>
    </source>
</evidence>
<dbReference type="GO" id="GO:0005634">
    <property type="term" value="C:nucleus"/>
    <property type="evidence" value="ECO:0007669"/>
    <property type="project" value="TreeGrafter"/>
</dbReference>
<evidence type="ECO:0000256" key="2">
    <source>
        <dbReference type="SAM" id="MobiDB-lite"/>
    </source>
</evidence>
<evidence type="ECO:0000313" key="4">
    <source>
        <dbReference type="Proteomes" id="UP000473826"/>
    </source>
</evidence>
<comment type="similarity">
    <text evidence="1">Belongs to the TMA16 family.</text>
</comment>
<dbReference type="PANTHER" id="PTHR13349:SF2">
    <property type="entry name" value="TRANSLATION MACHINERY-ASSOCIATED PROTEIN 16"/>
    <property type="match status" value="1"/>
</dbReference>
<name>A0A7D8Z5W8_VANHU</name>
<dbReference type="AlphaFoldDB" id="A0A7D8Z5W8"/>
<dbReference type="InterPro" id="IPR038356">
    <property type="entry name" value="Tma16_sf"/>
</dbReference>
<dbReference type="EMBL" id="QKWK01000002">
    <property type="protein sequence ID" value="TXT13432.1"/>
    <property type="molecule type" value="Genomic_DNA"/>
</dbReference>
<reference evidence="3 4" key="1">
    <citation type="journal article" date="2019" name="PLoS Genet.">
        <title>Convergent evolution of linked mating-type loci in basidiomycete fungi.</title>
        <authorList>
            <person name="Sun S."/>
            <person name="Coelho M.A."/>
            <person name="Heitman J."/>
            <person name="Nowrousian M."/>
        </authorList>
    </citation>
    <scope>NUCLEOTIDE SEQUENCE [LARGE SCALE GENOMIC DNA]</scope>
    <source>
        <strain evidence="3 4">CBS 4282</strain>
    </source>
</reference>
<organism evidence="3 4">
    <name type="scientific">Vanrija humicola</name>
    <name type="common">Yeast</name>
    <name type="synonym">Cryptococcus humicola</name>
    <dbReference type="NCBI Taxonomy" id="5417"/>
    <lineage>
        <taxon>Eukaryota</taxon>
        <taxon>Fungi</taxon>
        <taxon>Dikarya</taxon>
        <taxon>Basidiomycota</taxon>
        <taxon>Agaricomycotina</taxon>
        <taxon>Tremellomycetes</taxon>
        <taxon>Trichosporonales</taxon>
        <taxon>Trichosporonaceae</taxon>
        <taxon>Vanrija</taxon>
    </lineage>
</organism>
<dbReference type="Proteomes" id="UP000473826">
    <property type="component" value="Unassembled WGS sequence"/>
</dbReference>
<dbReference type="InterPro" id="IPR021346">
    <property type="entry name" value="Tma16"/>
</dbReference>
<keyword evidence="4" id="KW-1185">Reference proteome</keyword>